<proteinExistence type="predicted"/>
<dbReference type="SUPFAM" id="SSF53850">
    <property type="entry name" value="Periplasmic binding protein-like II"/>
    <property type="match status" value="1"/>
</dbReference>
<keyword evidence="3" id="KW-0732">Signal</keyword>
<dbReference type="GO" id="GO:0015846">
    <property type="term" value="P:polyamine transport"/>
    <property type="evidence" value="ECO:0007669"/>
    <property type="project" value="InterPro"/>
</dbReference>
<dbReference type="AlphaFoldDB" id="A0A1L6R9X5"/>
<keyword evidence="2" id="KW-0813">Transport</keyword>
<dbReference type="Gene3D" id="3.40.190.10">
    <property type="entry name" value="Periplasmic binding protein-like II"/>
    <property type="match status" value="2"/>
</dbReference>
<evidence type="ECO:0000256" key="4">
    <source>
        <dbReference type="ARBA" id="ARBA00022764"/>
    </source>
</evidence>
<feature type="binding site" evidence="5">
    <location>
        <position position="98"/>
    </location>
    <ligand>
        <name>spermidine</name>
        <dbReference type="ChEBI" id="CHEBI:57834"/>
    </ligand>
</feature>
<dbReference type="InterPro" id="IPR001188">
    <property type="entry name" value="Sperm_putr-bd"/>
</dbReference>
<protein>
    <submittedName>
        <fullName evidence="6">ABC transporter, periplasmic spermidine putrescine-binding protein PotD</fullName>
    </submittedName>
</protein>
<evidence type="ECO:0000256" key="2">
    <source>
        <dbReference type="ARBA" id="ARBA00022448"/>
    </source>
</evidence>
<dbReference type="GO" id="GO:0019808">
    <property type="term" value="F:polyamine binding"/>
    <property type="evidence" value="ECO:0007669"/>
    <property type="project" value="InterPro"/>
</dbReference>
<organism evidence="6 7">
    <name type="scientific">Weissella jogaejeotgali</name>
    <dbReference type="NCBI Taxonomy" id="1631871"/>
    <lineage>
        <taxon>Bacteria</taxon>
        <taxon>Bacillati</taxon>
        <taxon>Bacillota</taxon>
        <taxon>Bacilli</taxon>
        <taxon>Lactobacillales</taxon>
        <taxon>Lactobacillaceae</taxon>
        <taxon>Weissella</taxon>
    </lineage>
</organism>
<name>A0A1L6R9X5_9LACO</name>
<dbReference type="PANTHER" id="PTHR30222">
    <property type="entry name" value="SPERMIDINE/PUTRESCINE-BINDING PERIPLASMIC PROTEIN"/>
    <property type="match status" value="1"/>
</dbReference>
<dbReference type="CDD" id="cd13663">
    <property type="entry name" value="PBP2_PotD_PotF_like_2"/>
    <property type="match status" value="1"/>
</dbReference>
<dbReference type="RefSeq" id="WP_075269199.1">
    <property type="nucleotide sequence ID" value="NZ_CP014332.1"/>
</dbReference>
<dbReference type="Pfam" id="PF13416">
    <property type="entry name" value="SBP_bac_8"/>
    <property type="match status" value="1"/>
</dbReference>
<evidence type="ECO:0000256" key="5">
    <source>
        <dbReference type="PIRSR" id="PIRSR019574-1"/>
    </source>
</evidence>
<dbReference type="InterPro" id="IPR006059">
    <property type="entry name" value="SBP"/>
</dbReference>
<evidence type="ECO:0000256" key="1">
    <source>
        <dbReference type="ARBA" id="ARBA00004418"/>
    </source>
</evidence>
<dbReference type="OrthoDB" id="9769319at2"/>
<dbReference type="KEGG" id="wjo:FOL01_0500"/>
<dbReference type="PIRSF" id="PIRSF019574">
    <property type="entry name" value="Periplasmic_polyamine_BP"/>
    <property type="match status" value="1"/>
</dbReference>
<dbReference type="PANTHER" id="PTHR30222:SF17">
    <property type="entry name" value="SPERMIDINE_PUTRESCINE-BINDING PERIPLASMIC PROTEIN"/>
    <property type="match status" value="1"/>
</dbReference>
<evidence type="ECO:0000313" key="7">
    <source>
        <dbReference type="Proteomes" id="UP000185473"/>
    </source>
</evidence>
<dbReference type="PRINTS" id="PR00909">
    <property type="entry name" value="SPERMDNBNDNG"/>
</dbReference>
<dbReference type="STRING" id="1631871.FOL01_0500"/>
<evidence type="ECO:0000313" key="6">
    <source>
        <dbReference type="EMBL" id="APS41359.1"/>
    </source>
</evidence>
<gene>
    <name evidence="6" type="ORF">FOL01_0500</name>
</gene>
<keyword evidence="4" id="KW-0574">Periplasm</keyword>
<dbReference type="Proteomes" id="UP000185473">
    <property type="component" value="Chromosome"/>
</dbReference>
<sequence>MKKIIWLTGIILTAVCVLFGINLAFQHAEDTDTSAKSSGNRTLTIYNWGDYIDPTLLKEFQKETGYKVDYETFDSNEAMYTKIKQGGTHYDLAVPSDYMIQKMKAANLLVPLDHSKLTGLANYDKQFMNQSFDPNNKYSIPYFWGTLGIVYNDKYVKPGEITTWHDLWQPKYKKNIMLIDSSRDIMGMALASSGQSVNTKSIPELAAAKGKLDTLMPNVKAIVADEIKTYMAQDEAAIAVDYSGDASEMIAENKHLHYIVPSGGGNLWFDNIVMPKTVTNKRAAYAFLNFMSEPKHAAQNAEYVGYATPNKQAVNLLPKSVKNNKAWYPPKSTLSQLEVYQDLGPTWVGNYNDYFLEFKMTNR</sequence>
<reference evidence="6 7" key="1">
    <citation type="submission" date="2016-02" db="EMBL/GenBank/DDBJ databases">
        <title>Complete Genome Sequence of Weissella jogaejeotgali FOL01.</title>
        <authorList>
            <person name="Lee J.-H."/>
            <person name="Ku H.-J."/>
        </authorList>
    </citation>
    <scope>NUCLEOTIDE SEQUENCE [LARGE SCALE GENOMIC DNA]</scope>
    <source>
        <strain evidence="6 7">FOL01</strain>
    </source>
</reference>
<comment type="subcellular location">
    <subcellularLocation>
        <location evidence="1">Periplasm</location>
    </subcellularLocation>
</comment>
<evidence type="ECO:0000256" key="3">
    <source>
        <dbReference type="ARBA" id="ARBA00022729"/>
    </source>
</evidence>
<accession>A0A1L6R9X5</accession>
<dbReference type="GO" id="GO:0042597">
    <property type="term" value="C:periplasmic space"/>
    <property type="evidence" value="ECO:0007669"/>
    <property type="project" value="UniProtKB-SubCell"/>
</dbReference>
<dbReference type="EMBL" id="CP014332">
    <property type="protein sequence ID" value="APS41359.1"/>
    <property type="molecule type" value="Genomic_DNA"/>
</dbReference>
<keyword evidence="7" id="KW-1185">Reference proteome</keyword>